<keyword evidence="6 7" id="KW-0472">Membrane</keyword>
<feature type="transmembrane region" description="Helical" evidence="7">
    <location>
        <begin position="71"/>
        <end position="98"/>
    </location>
</feature>
<accession>A0A9D1CPT3</accession>
<dbReference type="InterPro" id="IPR003370">
    <property type="entry name" value="Chromate_transpt"/>
</dbReference>
<dbReference type="AlphaFoldDB" id="A0A9D1CPT3"/>
<evidence type="ECO:0000256" key="2">
    <source>
        <dbReference type="ARBA" id="ARBA00005262"/>
    </source>
</evidence>
<name>A0A9D1CPT3_9FIRM</name>
<protein>
    <submittedName>
        <fullName evidence="8">Chromate transporter</fullName>
    </submittedName>
</protein>
<keyword evidence="3" id="KW-1003">Cell membrane</keyword>
<evidence type="ECO:0000313" key="9">
    <source>
        <dbReference type="Proteomes" id="UP000886887"/>
    </source>
</evidence>
<keyword evidence="4 7" id="KW-0812">Transmembrane</keyword>
<reference evidence="8" key="2">
    <citation type="journal article" date="2021" name="PeerJ">
        <title>Extensive microbial diversity within the chicken gut microbiome revealed by metagenomics and culture.</title>
        <authorList>
            <person name="Gilroy R."/>
            <person name="Ravi A."/>
            <person name="Getino M."/>
            <person name="Pursley I."/>
            <person name="Horton D.L."/>
            <person name="Alikhan N.F."/>
            <person name="Baker D."/>
            <person name="Gharbi K."/>
            <person name="Hall N."/>
            <person name="Watson M."/>
            <person name="Adriaenssens E.M."/>
            <person name="Foster-Nyarko E."/>
            <person name="Jarju S."/>
            <person name="Secka A."/>
            <person name="Antonio M."/>
            <person name="Oren A."/>
            <person name="Chaudhuri R.R."/>
            <person name="La Ragione R."/>
            <person name="Hildebrand F."/>
            <person name="Pallen M.J."/>
        </authorList>
    </citation>
    <scope>NUCLEOTIDE SEQUENCE</scope>
    <source>
        <strain evidence="8">ChiSxjej2B14-6234</strain>
    </source>
</reference>
<evidence type="ECO:0000256" key="1">
    <source>
        <dbReference type="ARBA" id="ARBA00004651"/>
    </source>
</evidence>
<dbReference type="PANTHER" id="PTHR43663:SF1">
    <property type="entry name" value="CHROMATE TRANSPORTER"/>
    <property type="match status" value="1"/>
</dbReference>
<sequence>MIFLELFLAYVRVGFSSFGGQSMIPLVRAEMVAHGWLTPAELADIVAIAEMTPGSFGINCATFVGLRTAGVAGAIIASVGAMFPSLTLTMVAAYFLAAFKDNPLVERGMYGIRAVCFGMIVSVVFSLAPDSYFLGGAISIPAVLIGLVALLLTVWRQMSIPKVIGICAALGLLIG</sequence>
<evidence type="ECO:0000256" key="4">
    <source>
        <dbReference type="ARBA" id="ARBA00022692"/>
    </source>
</evidence>
<proteinExistence type="inferred from homology"/>
<gene>
    <name evidence="8" type="ORF">IAB73_01710</name>
</gene>
<comment type="caution">
    <text evidence="8">The sequence shown here is derived from an EMBL/GenBank/DDBJ whole genome shotgun (WGS) entry which is preliminary data.</text>
</comment>
<dbReference type="Proteomes" id="UP000886887">
    <property type="component" value="Unassembled WGS sequence"/>
</dbReference>
<feature type="transmembrane region" description="Helical" evidence="7">
    <location>
        <begin position="110"/>
        <end position="128"/>
    </location>
</feature>
<comment type="subcellular location">
    <subcellularLocation>
        <location evidence="1">Cell membrane</location>
        <topology evidence="1">Multi-pass membrane protein</topology>
    </subcellularLocation>
</comment>
<organism evidence="8 9">
    <name type="scientific">Candidatus Onthenecus intestinigallinarum</name>
    <dbReference type="NCBI Taxonomy" id="2840875"/>
    <lineage>
        <taxon>Bacteria</taxon>
        <taxon>Bacillati</taxon>
        <taxon>Bacillota</taxon>
        <taxon>Clostridia</taxon>
        <taxon>Eubacteriales</taxon>
        <taxon>Candidatus Onthenecus</taxon>
    </lineage>
</organism>
<keyword evidence="5 7" id="KW-1133">Transmembrane helix</keyword>
<reference evidence="8" key="1">
    <citation type="submission" date="2020-10" db="EMBL/GenBank/DDBJ databases">
        <authorList>
            <person name="Gilroy R."/>
        </authorList>
    </citation>
    <scope>NUCLEOTIDE SEQUENCE</scope>
    <source>
        <strain evidence="8">ChiSxjej2B14-6234</strain>
    </source>
</reference>
<dbReference type="Pfam" id="PF02417">
    <property type="entry name" value="Chromate_transp"/>
    <property type="match status" value="1"/>
</dbReference>
<evidence type="ECO:0000256" key="6">
    <source>
        <dbReference type="ARBA" id="ARBA00023136"/>
    </source>
</evidence>
<evidence type="ECO:0000256" key="3">
    <source>
        <dbReference type="ARBA" id="ARBA00022475"/>
    </source>
</evidence>
<evidence type="ECO:0000256" key="5">
    <source>
        <dbReference type="ARBA" id="ARBA00022989"/>
    </source>
</evidence>
<feature type="transmembrane region" description="Helical" evidence="7">
    <location>
        <begin position="134"/>
        <end position="155"/>
    </location>
</feature>
<dbReference type="GO" id="GO:0015109">
    <property type="term" value="F:chromate transmembrane transporter activity"/>
    <property type="evidence" value="ECO:0007669"/>
    <property type="project" value="InterPro"/>
</dbReference>
<dbReference type="GO" id="GO:0005886">
    <property type="term" value="C:plasma membrane"/>
    <property type="evidence" value="ECO:0007669"/>
    <property type="project" value="UniProtKB-SubCell"/>
</dbReference>
<evidence type="ECO:0000256" key="7">
    <source>
        <dbReference type="SAM" id="Phobius"/>
    </source>
</evidence>
<dbReference type="PANTHER" id="PTHR43663">
    <property type="entry name" value="CHROMATE TRANSPORT PROTEIN-RELATED"/>
    <property type="match status" value="1"/>
</dbReference>
<dbReference type="InterPro" id="IPR052518">
    <property type="entry name" value="CHR_Transporter"/>
</dbReference>
<dbReference type="EMBL" id="DVFJ01000006">
    <property type="protein sequence ID" value="HIQ70910.1"/>
    <property type="molecule type" value="Genomic_DNA"/>
</dbReference>
<comment type="similarity">
    <text evidence="2">Belongs to the chromate ion transporter (CHR) (TC 2.A.51) family.</text>
</comment>
<evidence type="ECO:0000313" key="8">
    <source>
        <dbReference type="EMBL" id="HIQ70910.1"/>
    </source>
</evidence>